<feature type="domain" description="Integrase catalytic" evidence="15">
    <location>
        <begin position="47"/>
        <end position="209"/>
    </location>
</feature>
<gene>
    <name evidence="16" type="ORF">VP01_5816g1</name>
</gene>
<keyword evidence="6" id="KW-0378">Hydrolase</keyword>
<keyword evidence="2" id="KW-0548">Nucleotidyltransferase</keyword>
<dbReference type="GO" id="GO:0003887">
    <property type="term" value="F:DNA-directed DNA polymerase activity"/>
    <property type="evidence" value="ECO:0007669"/>
    <property type="project" value="UniProtKB-KW"/>
</dbReference>
<evidence type="ECO:0000256" key="9">
    <source>
        <dbReference type="ARBA" id="ARBA00022908"/>
    </source>
</evidence>
<protein>
    <recommendedName>
        <fullName evidence="15">Integrase catalytic domain-containing protein</fullName>
    </recommendedName>
</protein>
<accession>A0A0L6UI56</accession>
<dbReference type="Proteomes" id="UP000037035">
    <property type="component" value="Unassembled WGS sequence"/>
</dbReference>
<evidence type="ECO:0000256" key="11">
    <source>
        <dbReference type="ARBA" id="ARBA00022932"/>
    </source>
</evidence>
<dbReference type="VEuPathDB" id="FungiDB:VP01_5816g1"/>
<evidence type="ECO:0000256" key="14">
    <source>
        <dbReference type="ARBA" id="ARBA00049244"/>
    </source>
</evidence>
<keyword evidence="9" id="KW-0229">DNA integration</keyword>
<keyword evidence="4" id="KW-0479">Metal-binding</keyword>
<dbReference type="InterPro" id="IPR036397">
    <property type="entry name" value="RNaseH_sf"/>
</dbReference>
<dbReference type="OrthoDB" id="7691805at2759"/>
<reference evidence="16 17" key="1">
    <citation type="submission" date="2015-08" db="EMBL/GenBank/DDBJ databases">
        <title>Next Generation Sequencing and Analysis of the Genome of Puccinia sorghi L Schw, the Causal Agent of Maize Common Rust.</title>
        <authorList>
            <person name="Rochi L."/>
            <person name="Burguener G."/>
            <person name="Darino M."/>
            <person name="Turjanski A."/>
            <person name="Kreff E."/>
            <person name="Dieguez M.J."/>
            <person name="Sacco F."/>
        </authorList>
    </citation>
    <scope>NUCLEOTIDE SEQUENCE [LARGE SCALE GENOMIC DNA]</scope>
    <source>
        <strain evidence="16 17">RO10H11247</strain>
    </source>
</reference>
<keyword evidence="1" id="KW-0815">Transposition</keyword>
<dbReference type="Pfam" id="PF00665">
    <property type="entry name" value="rve"/>
    <property type="match status" value="1"/>
</dbReference>
<dbReference type="Gene3D" id="3.30.420.10">
    <property type="entry name" value="Ribonuclease H-like superfamily/Ribonuclease H"/>
    <property type="match status" value="1"/>
</dbReference>
<dbReference type="InterPro" id="IPR012337">
    <property type="entry name" value="RNaseH-like_sf"/>
</dbReference>
<evidence type="ECO:0000256" key="2">
    <source>
        <dbReference type="ARBA" id="ARBA00022695"/>
    </source>
</evidence>
<evidence type="ECO:0000256" key="5">
    <source>
        <dbReference type="ARBA" id="ARBA00022759"/>
    </source>
</evidence>
<sequence length="369" mass="42030">MLHKSLGHVSYNRIRKKLGIPIDMPEKCLACAVGKITKSSFKHRSSFASKPFGETHLDLIGPITPISYQHHKYILTIVDSFSRFCAAIPLTSKSDVFQSLTFAIDVEAKRLPYYPSIIHSDRGTEFTNMELENYCKNHIIHQRFSDAYTPQQNGLAERFNRTIEESLKTILRLRKSYWNEVLTVSTLTLNQIPAHKSKKSPYKIFKGALIPIDFFHPLQPQGELGRLIGLNPELKSYRILADNGRIVNTNHVNFLEFSQDHQNMEHDNSDELVISENQDKVEAKTEEEDDMEKTVEDFPYETADEDDSSENEEIEEILIPQPAPLAGRTLCERTIQVKPVKYSHLTVEPMASSAQASALDLGIQDQTCH</sequence>
<evidence type="ECO:0000256" key="1">
    <source>
        <dbReference type="ARBA" id="ARBA00022578"/>
    </source>
</evidence>
<dbReference type="AlphaFoldDB" id="A0A0L6UI56"/>
<keyword evidence="5" id="KW-0255">Endonuclease</keyword>
<evidence type="ECO:0000256" key="3">
    <source>
        <dbReference type="ARBA" id="ARBA00022722"/>
    </source>
</evidence>
<dbReference type="PANTHER" id="PTHR42648">
    <property type="entry name" value="TRANSPOSASE, PUTATIVE-RELATED"/>
    <property type="match status" value="1"/>
</dbReference>
<evidence type="ECO:0000256" key="7">
    <source>
        <dbReference type="ARBA" id="ARBA00022842"/>
    </source>
</evidence>
<keyword evidence="11" id="KW-0808">Transferase</keyword>
<evidence type="ECO:0000313" key="16">
    <source>
        <dbReference type="EMBL" id="KNZ48226.1"/>
    </source>
</evidence>
<dbReference type="PROSITE" id="PS50994">
    <property type="entry name" value="INTEGRASE"/>
    <property type="match status" value="1"/>
</dbReference>
<dbReference type="GO" id="GO:0046872">
    <property type="term" value="F:metal ion binding"/>
    <property type="evidence" value="ECO:0007669"/>
    <property type="project" value="UniProtKB-KW"/>
</dbReference>
<keyword evidence="8" id="KW-0694">RNA-binding</keyword>
<keyword evidence="7" id="KW-0460">Magnesium</keyword>
<dbReference type="InterPro" id="IPR001584">
    <property type="entry name" value="Integrase_cat-core"/>
</dbReference>
<evidence type="ECO:0000256" key="8">
    <source>
        <dbReference type="ARBA" id="ARBA00022884"/>
    </source>
</evidence>
<comment type="catalytic activity">
    <reaction evidence="14">
        <text>DNA(n) + a 2'-deoxyribonucleoside 5'-triphosphate = DNA(n+1) + diphosphate</text>
        <dbReference type="Rhea" id="RHEA:22508"/>
        <dbReference type="Rhea" id="RHEA-COMP:17339"/>
        <dbReference type="Rhea" id="RHEA-COMP:17340"/>
        <dbReference type="ChEBI" id="CHEBI:33019"/>
        <dbReference type="ChEBI" id="CHEBI:61560"/>
        <dbReference type="ChEBI" id="CHEBI:173112"/>
        <dbReference type="EC" id="2.7.7.7"/>
    </reaction>
</comment>
<evidence type="ECO:0000256" key="4">
    <source>
        <dbReference type="ARBA" id="ARBA00022723"/>
    </source>
</evidence>
<evidence type="ECO:0000256" key="13">
    <source>
        <dbReference type="ARBA" id="ARBA00048173"/>
    </source>
</evidence>
<name>A0A0L6UI56_9BASI</name>
<comment type="caution">
    <text evidence="16">The sequence shown here is derived from an EMBL/GenBank/DDBJ whole genome shotgun (WGS) entry which is preliminary data.</text>
</comment>
<dbReference type="GO" id="GO:0004519">
    <property type="term" value="F:endonuclease activity"/>
    <property type="evidence" value="ECO:0007669"/>
    <property type="project" value="UniProtKB-KW"/>
</dbReference>
<keyword evidence="12" id="KW-0233">DNA recombination</keyword>
<dbReference type="SUPFAM" id="SSF53098">
    <property type="entry name" value="Ribonuclease H-like"/>
    <property type="match status" value="1"/>
</dbReference>
<dbReference type="GO" id="GO:0003964">
    <property type="term" value="F:RNA-directed DNA polymerase activity"/>
    <property type="evidence" value="ECO:0007669"/>
    <property type="project" value="UniProtKB-KW"/>
</dbReference>
<evidence type="ECO:0000256" key="6">
    <source>
        <dbReference type="ARBA" id="ARBA00022801"/>
    </source>
</evidence>
<dbReference type="GO" id="GO:0006310">
    <property type="term" value="P:DNA recombination"/>
    <property type="evidence" value="ECO:0007669"/>
    <property type="project" value="UniProtKB-KW"/>
</dbReference>
<evidence type="ECO:0000256" key="10">
    <source>
        <dbReference type="ARBA" id="ARBA00022918"/>
    </source>
</evidence>
<proteinExistence type="predicted"/>
<organism evidence="16 17">
    <name type="scientific">Puccinia sorghi</name>
    <dbReference type="NCBI Taxonomy" id="27349"/>
    <lineage>
        <taxon>Eukaryota</taxon>
        <taxon>Fungi</taxon>
        <taxon>Dikarya</taxon>
        <taxon>Basidiomycota</taxon>
        <taxon>Pucciniomycotina</taxon>
        <taxon>Pucciniomycetes</taxon>
        <taxon>Pucciniales</taxon>
        <taxon>Pucciniaceae</taxon>
        <taxon>Puccinia</taxon>
    </lineage>
</organism>
<dbReference type="GO" id="GO:0032196">
    <property type="term" value="P:transposition"/>
    <property type="evidence" value="ECO:0007669"/>
    <property type="project" value="UniProtKB-KW"/>
</dbReference>
<dbReference type="InterPro" id="IPR039537">
    <property type="entry name" value="Retrotran_Ty1/copia-like"/>
</dbReference>
<evidence type="ECO:0000259" key="15">
    <source>
        <dbReference type="PROSITE" id="PS50994"/>
    </source>
</evidence>
<evidence type="ECO:0000256" key="12">
    <source>
        <dbReference type="ARBA" id="ARBA00023172"/>
    </source>
</evidence>
<dbReference type="GO" id="GO:0015074">
    <property type="term" value="P:DNA integration"/>
    <property type="evidence" value="ECO:0007669"/>
    <property type="project" value="UniProtKB-KW"/>
</dbReference>
<dbReference type="PANTHER" id="PTHR42648:SF11">
    <property type="entry name" value="TRANSPOSON TY4-P GAG-POL POLYPROTEIN"/>
    <property type="match status" value="1"/>
</dbReference>
<dbReference type="EMBL" id="LAVV01011070">
    <property type="protein sequence ID" value="KNZ48226.1"/>
    <property type="molecule type" value="Genomic_DNA"/>
</dbReference>
<keyword evidence="17" id="KW-1185">Reference proteome</keyword>
<dbReference type="GO" id="GO:0003723">
    <property type="term" value="F:RNA binding"/>
    <property type="evidence" value="ECO:0007669"/>
    <property type="project" value="UniProtKB-KW"/>
</dbReference>
<keyword evidence="10" id="KW-0695">RNA-directed DNA polymerase</keyword>
<evidence type="ECO:0000313" key="17">
    <source>
        <dbReference type="Proteomes" id="UP000037035"/>
    </source>
</evidence>
<dbReference type="GO" id="GO:0016787">
    <property type="term" value="F:hydrolase activity"/>
    <property type="evidence" value="ECO:0007669"/>
    <property type="project" value="UniProtKB-KW"/>
</dbReference>
<comment type="catalytic activity">
    <reaction evidence="13">
        <text>DNA(n) + a 2'-deoxyribonucleoside 5'-triphosphate = DNA(n+1) + diphosphate</text>
        <dbReference type="Rhea" id="RHEA:22508"/>
        <dbReference type="Rhea" id="RHEA-COMP:17339"/>
        <dbReference type="Rhea" id="RHEA-COMP:17340"/>
        <dbReference type="ChEBI" id="CHEBI:33019"/>
        <dbReference type="ChEBI" id="CHEBI:61560"/>
        <dbReference type="ChEBI" id="CHEBI:173112"/>
        <dbReference type="EC" id="2.7.7.49"/>
    </reaction>
</comment>
<keyword evidence="11" id="KW-0239">DNA-directed DNA polymerase</keyword>
<dbReference type="GO" id="GO:0005634">
    <property type="term" value="C:nucleus"/>
    <property type="evidence" value="ECO:0007669"/>
    <property type="project" value="UniProtKB-ARBA"/>
</dbReference>
<keyword evidence="3" id="KW-0540">Nuclease</keyword>